<dbReference type="PANTHER" id="PTHR36932">
    <property type="entry name" value="CAPSULAR POLYSACCHARIDE BIOSYNTHESIS PROTEIN"/>
    <property type="match status" value="1"/>
</dbReference>
<dbReference type="SUPFAM" id="SSF56801">
    <property type="entry name" value="Acetyl-CoA synthetase-like"/>
    <property type="match status" value="1"/>
</dbReference>
<dbReference type="GO" id="GO:0016874">
    <property type="term" value="F:ligase activity"/>
    <property type="evidence" value="ECO:0007669"/>
    <property type="project" value="UniProtKB-KW"/>
</dbReference>
<dbReference type="PANTHER" id="PTHR36932:SF1">
    <property type="entry name" value="CAPSULAR POLYSACCHARIDE BIOSYNTHESIS PROTEIN"/>
    <property type="match status" value="1"/>
</dbReference>
<sequence>MRALSWREHLALMIQFALFSPAVARFPFLDQEIVKAYQLKRLQKLVTLAYNHTWFYHQKYAAAGMHPSDIQSFEDFKSLPTVTKDELIAHGEAMIDRRIRRDRLIVSRSSGSSGKFVSVYLDSQNFITQALQVMRMLKEFYPAYRPTDRELLVYTSPYPVRSLGGFYRVYYVHNLCPAAEIFATMRRLRPAILAIYPSILRELVTLYGAQCATLGLKVIVTNSEHATQEERDYFASVFGCPVFDEYSSEELASIAQQCVHKRYHLVQDCSYIELLHPDCDGPVAPGQLGELVGTCLINAAMPIIRYRQGDMAIAADDDACSCGKTAPVLAELSGRKNTAFKQANAPDIPSGRILDWSYDLVLKLALDVREFQIIQEELHTVRVRLVTGQHYRAERDNVLVAQHFCQTFGHHFQVRVECVPSIAKTRSGKHIPIQSLLGAASGAGVAAGSMARGETTS</sequence>
<reference evidence="1 2" key="1">
    <citation type="submission" date="2021-03" db="EMBL/GenBank/DDBJ databases">
        <authorList>
            <person name="Grouzdev D.S."/>
        </authorList>
    </citation>
    <scope>NUCLEOTIDE SEQUENCE [LARGE SCALE GENOMIC DNA]</scope>
    <source>
        <strain evidence="1 2">M50-1</strain>
    </source>
</reference>
<organism evidence="1 2">
    <name type="scientific">Candidatus Chloroploca mongolica</name>
    <dbReference type="NCBI Taxonomy" id="2528176"/>
    <lineage>
        <taxon>Bacteria</taxon>
        <taxon>Bacillati</taxon>
        <taxon>Chloroflexota</taxon>
        <taxon>Chloroflexia</taxon>
        <taxon>Chloroflexales</taxon>
        <taxon>Chloroflexineae</taxon>
        <taxon>Oscillochloridaceae</taxon>
        <taxon>Candidatus Chloroploca</taxon>
    </lineage>
</organism>
<dbReference type="InterPro" id="IPR042099">
    <property type="entry name" value="ANL_N_sf"/>
</dbReference>
<accession>A0ABS4DBZ1</accession>
<protein>
    <submittedName>
        <fullName evidence="1">Phenylacetate--CoA ligase family protein</fullName>
    </submittedName>
</protein>
<keyword evidence="1" id="KW-0436">Ligase</keyword>
<dbReference type="EMBL" id="SIJK02000026">
    <property type="protein sequence ID" value="MBP1466966.1"/>
    <property type="molecule type" value="Genomic_DNA"/>
</dbReference>
<dbReference type="RefSeq" id="WP_167857419.1">
    <property type="nucleotide sequence ID" value="NZ_SIJK02000026.1"/>
</dbReference>
<proteinExistence type="predicted"/>
<gene>
    <name evidence="1" type="ORF">EYB53_014730</name>
</gene>
<dbReference type="InterPro" id="IPR053158">
    <property type="entry name" value="CapK_Type1_Caps_Biosynth"/>
</dbReference>
<evidence type="ECO:0000313" key="2">
    <source>
        <dbReference type="Proteomes" id="UP001193081"/>
    </source>
</evidence>
<dbReference type="Gene3D" id="3.40.50.12780">
    <property type="entry name" value="N-terminal domain of ligase-like"/>
    <property type="match status" value="1"/>
</dbReference>
<keyword evidence="2" id="KW-1185">Reference proteome</keyword>
<name>A0ABS4DBZ1_9CHLR</name>
<dbReference type="Proteomes" id="UP001193081">
    <property type="component" value="Unassembled WGS sequence"/>
</dbReference>
<comment type="caution">
    <text evidence="1">The sequence shown here is derived from an EMBL/GenBank/DDBJ whole genome shotgun (WGS) entry which is preliminary data.</text>
</comment>
<evidence type="ECO:0000313" key="1">
    <source>
        <dbReference type="EMBL" id="MBP1466966.1"/>
    </source>
</evidence>